<dbReference type="GO" id="GO:0009765">
    <property type="term" value="P:photosynthesis, light harvesting"/>
    <property type="evidence" value="ECO:0007669"/>
    <property type="project" value="InterPro"/>
</dbReference>
<keyword evidence="9 11" id="KW-0157">Chromophore</keyword>
<evidence type="ECO:0000256" key="6">
    <source>
        <dbReference type="ARBA" id="ARBA00022531"/>
    </source>
</evidence>
<dbReference type="Proteomes" id="UP000797356">
    <property type="component" value="Chromosome 13"/>
</dbReference>
<evidence type="ECO:0000313" key="13">
    <source>
        <dbReference type="Proteomes" id="UP000797356"/>
    </source>
</evidence>
<protein>
    <recommendedName>
        <fullName evidence="11">Chlorophyll a-b binding protein, chloroplastic</fullName>
    </recommendedName>
</protein>
<keyword evidence="8" id="KW-0809">Transit peptide</keyword>
<name>A0A8K0ITD6_COCNU</name>
<keyword evidence="7 11" id="KW-0934">Plastid</keyword>
<dbReference type="PANTHER" id="PTHR21649">
    <property type="entry name" value="CHLOROPHYLL A/B BINDING PROTEIN"/>
    <property type="match status" value="1"/>
</dbReference>
<proteinExistence type="inferred from homology"/>
<comment type="caution">
    <text evidence="12">The sequence shown here is derived from an EMBL/GenBank/DDBJ whole genome shotgun (WGS) entry which is preliminary data.</text>
</comment>
<dbReference type="SUPFAM" id="SSF103511">
    <property type="entry name" value="Chlorophyll a-b binding protein"/>
    <property type="match status" value="1"/>
</dbReference>
<keyword evidence="13" id="KW-1185">Reference proteome</keyword>
<accession>A0A8K0ITD6</accession>
<dbReference type="EMBL" id="CM017884">
    <property type="protein sequence ID" value="KAG1366628.1"/>
    <property type="molecule type" value="Genomic_DNA"/>
</dbReference>
<comment type="subunit">
    <text evidence="3">The LHC complex consists of chlorophyll a-b binding proteins.</text>
</comment>
<keyword evidence="11" id="KW-0604">Photosystem II</keyword>
<evidence type="ECO:0000256" key="5">
    <source>
        <dbReference type="ARBA" id="ARBA00022528"/>
    </source>
</evidence>
<dbReference type="GO" id="GO:0009522">
    <property type="term" value="C:photosystem I"/>
    <property type="evidence" value="ECO:0007669"/>
    <property type="project" value="UniProtKB-KW"/>
</dbReference>
<evidence type="ECO:0000256" key="2">
    <source>
        <dbReference type="ARBA" id="ARBA00004334"/>
    </source>
</evidence>
<organism evidence="12 13">
    <name type="scientific">Cocos nucifera</name>
    <name type="common">Coconut palm</name>
    <dbReference type="NCBI Taxonomy" id="13894"/>
    <lineage>
        <taxon>Eukaryota</taxon>
        <taxon>Viridiplantae</taxon>
        <taxon>Streptophyta</taxon>
        <taxon>Embryophyta</taxon>
        <taxon>Tracheophyta</taxon>
        <taxon>Spermatophyta</taxon>
        <taxon>Magnoliopsida</taxon>
        <taxon>Liliopsida</taxon>
        <taxon>Arecaceae</taxon>
        <taxon>Arecoideae</taxon>
        <taxon>Cocoseae</taxon>
        <taxon>Attaleinae</taxon>
        <taxon>Cocos</taxon>
    </lineage>
</organism>
<feature type="binding site" evidence="10">
    <location>
        <position position="107"/>
    </location>
    <ligand>
        <name>chlorophyll b</name>
        <dbReference type="ChEBI" id="CHEBI:61721"/>
        <label>2</label>
    </ligand>
</feature>
<dbReference type="InterPro" id="IPR001344">
    <property type="entry name" value="Chloro_AB-bd_pln"/>
</dbReference>
<dbReference type="GO" id="GO:0016168">
    <property type="term" value="F:chlorophyll binding"/>
    <property type="evidence" value="ECO:0007669"/>
    <property type="project" value="UniProtKB-KW"/>
</dbReference>
<reference evidence="12" key="2">
    <citation type="submission" date="2019-07" db="EMBL/GenBank/DDBJ databases">
        <authorList>
            <person name="Yang Y."/>
            <person name="Bocs S."/>
            <person name="Baudouin L."/>
        </authorList>
    </citation>
    <scope>NUCLEOTIDE SEQUENCE</scope>
    <source>
        <tissue evidence="12">Spear leaf of Hainan Tall coconut</tissue>
    </source>
</reference>
<feature type="binding site" description="axial binding residue" evidence="10">
    <location>
        <position position="105"/>
    </location>
    <ligand>
        <name>chlorophyll a</name>
        <dbReference type="ChEBI" id="CHEBI:58416"/>
        <label>2</label>
    </ligand>
    <ligandPart>
        <name>Mg</name>
        <dbReference type="ChEBI" id="CHEBI:25107"/>
    </ligandPart>
</feature>
<keyword evidence="11" id="KW-0793">Thylakoid</keyword>
<dbReference type="Pfam" id="PF00504">
    <property type="entry name" value="Chloroa_b-bind"/>
    <property type="match status" value="1"/>
</dbReference>
<evidence type="ECO:0000256" key="1">
    <source>
        <dbReference type="ARBA" id="ARBA00003803"/>
    </source>
</evidence>
<dbReference type="Gene3D" id="1.10.3460.10">
    <property type="entry name" value="Chlorophyll a/b binding protein domain"/>
    <property type="match status" value="1"/>
</dbReference>
<keyword evidence="5 11" id="KW-0150">Chloroplast</keyword>
<dbReference type="InterPro" id="IPR022796">
    <property type="entry name" value="Chloroa_b-bind"/>
</dbReference>
<dbReference type="GO" id="GO:0009535">
    <property type="term" value="C:chloroplast thylakoid membrane"/>
    <property type="evidence" value="ECO:0007669"/>
    <property type="project" value="UniProtKB-SubCell"/>
</dbReference>
<comment type="subcellular location">
    <subcellularLocation>
        <location evidence="2 11">Plastid</location>
        <location evidence="2 11">Chloroplast thylakoid membrane</location>
    </subcellularLocation>
</comment>
<keyword evidence="11" id="KW-0603">Photosystem I</keyword>
<evidence type="ECO:0000256" key="9">
    <source>
        <dbReference type="ARBA" id="ARBA00022991"/>
    </source>
</evidence>
<dbReference type="GO" id="GO:0009523">
    <property type="term" value="C:photosystem II"/>
    <property type="evidence" value="ECO:0007669"/>
    <property type="project" value="UniProtKB-KW"/>
</dbReference>
<reference evidence="12" key="1">
    <citation type="journal article" date="2017" name="Gigascience">
        <title>The genome draft of coconut (Cocos nucifera).</title>
        <authorList>
            <person name="Xiao Y."/>
            <person name="Xu P."/>
            <person name="Fan H."/>
            <person name="Baudouin L."/>
            <person name="Xia W."/>
            <person name="Bocs S."/>
            <person name="Xu J."/>
            <person name="Li Q."/>
            <person name="Guo A."/>
            <person name="Zhou L."/>
            <person name="Li J."/>
            <person name="Wu Y."/>
            <person name="Ma Z."/>
            <person name="Armero A."/>
            <person name="Issali A.E."/>
            <person name="Liu N."/>
            <person name="Peng M."/>
            <person name="Yang Y."/>
        </authorList>
    </citation>
    <scope>NUCLEOTIDE SEQUENCE</scope>
    <source>
        <tissue evidence="12">Spear leaf of Hainan Tall coconut</tissue>
    </source>
</reference>
<comment type="similarity">
    <text evidence="11">Belongs to the light-harvesting chlorophyll a/b-binding (LHC) protein family.</text>
</comment>
<evidence type="ECO:0000256" key="11">
    <source>
        <dbReference type="RuleBase" id="RU363080"/>
    </source>
</evidence>
<evidence type="ECO:0000256" key="10">
    <source>
        <dbReference type="PIRSR" id="PIRSR601344-1"/>
    </source>
</evidence>
<evidence type="ECO:0000256" key="3">
    <source>
        <dbReference type="ARBA" id="ARBA00011769"/>
    </source>
</evidence>
<feature type="binding site" description="axial binding residue" evidence="10">
    <location>
        <position position="102"/>
    </location>
    <ligand>
        <name>chlorophyll a</name>
        <dbReference type="ChEBI" id="CHEBI:58416"/>
        <label>1</label>
    </ligand>
    <ligandPart>
        <name>Mg</name>
        <dbReference type="ChEBI" id="CHEBI:25107"/>
    </ligandPart>
</feature>
<evidence type="ECO:0000256" key="8">
    <source>
        <dbReference type="ARBA" id="ARBA00022946"/>
    </source>
</evidence>
<evidence type="ECO:0000313" key="12">
    <source>
        <dbReference type="EMBL" id="KAG1366628.1"/>
    </source>
</evidence>
<comment type="function">
    <text evidence="1 11">The light-harvesting complex (LHC) functions as a light receptor, it captures and delivers excitation energy to photosystems with which it is closely associated.</text>
</comment>
<gene>
    <name evidence="12" type="ORF">COCNU_13G004180</name>
</gene>
<evidence type="ECO:0000256" key="4">
    <source>
        <dbReference type="ARBA" id="ARBA00022494"/>
    </source>
</evidence>
<dbReference type="AlphaFoldDB" id="A0A8K0ITD6"/>
<sequence length="123" mass="12994">MGFTPAVAASRAGVAAPAFTASSWSLLSTPTFAGRKSMSPFLHFSSPPPPANRLLARAQRATWLPGLDPPPHLDGTLAGDFGFDPLGLGEDRESLKWYVQAELIHCRFAMAGVAGILVTDVCN</sequence>
<evidence type="ECO:0000256" key="7">
    <source>
        <dbReference type="ARBA" id="ARBA00022640"/>
    </source>
</evidence>
<dbReference type="OrthoDB" id="423598at2759"/>
<keyword evidence="4 10" id="KW-0148">Chlorophyll</keyword>
<keyword evidence="6 11" id="KW-0602">Photosynthesis</keyword>